<sequence>MDDEPTPTRSKWLPIAVLGTGTVLIAAPLVYLWRIGRPQSISLRSAPAAPPRRVGALSSGSAASTVAGRFTLPEPEFPLSKATLPPPKPQNSDWDDDADWGVPAAPPDPKDNFNSAFYTFKAFGAATLIVGSLAVGGIWGLTRFLDVDNTEDFGVEMRRAVMERMPLLALRMRNALGSSDSTAKPKSHSEPPWAWDDAEGRLAAAFDKGGLGAWADAAAREVEAEAKLEIEKRERLKEASPSKAG</sequence>
<evidence type="ECO:0000256" key="1">
    <source>
        <dbReference type="SAM" id="MobiDB-lite"/>
    </source>
</evidence>
<feature type="transmembrane region" description="Helical" evidence="2">
    <location>
        <begin position="12"/>
        <end position="33"/>
    </location>
</feature>
<keyword evidence="2" id="KW-0812">Transmembrane</keyword>
<keyword evidence="2" id="KW-0472">Membrane</keyword>
<name>A0AAD7HQ77_9AGAR</name>
<keyword evidence="4" id="KW-1185">Reference proteome</keyword>
<organism evidence="3 4">
    <name type="scientific">Mycena maculata</name>
    <dbReference type="NCBI Taxonomy" id="230809"/>
    <lineage>
        <taxon>Eukaryota</taxon>
        <taxon>Fungi</taxon>
        <taxon>Dikarya</taxon>
        <taxon>Basidiomycota</taxon>
        <taxon>Agaricomycotina</taxon>
        <taxon>Agaricomycetes</taxon>
        <taxon>Agaricomycetidae</taxon>
        <taxon>Agaricales</taxon>
        <taxon>Marasmiineae</taxon>
        <taxon>Mycenaceae</taxon>
        <taxon>Mycena</taxon>
    </lineage>
</organism>
<gene>
    <name evidence="3" type="ORF">DFH07DRAFT_854342</name>
</gene>
<evidence type="ECO:0000313" key="3">
    <source>
        <dbReference type="EMBL" id="KAJ7724986.1"/>
    </source>
</evidence>
<feature type="transmembrane region" description="Helical" evidence="2">
    <location>
        <begin position="116"/>
        <end position="141"/>
    </location>
</feature>
<dbReference type="Proteomes" id="UP001215280">
    <property type="component" value="Unassembled WGS sequence"/>
</dbReference>
<comment type="caution">
    <text evidence="3">The sequence shown here is derived from an EMBL/GenBank/DDBJ whole genome shotgun (WGS) entry which is preliminary data.</text>
</comment>
<feature type="region of interest" description="Disordered" evidence="1">
    <location>
        <begin position="77"/>
        <end position="96"/>
    </location>
</feature>
<dbReference type="AlphaFoldDB" id="A0AAD7HQ77"/>
<evidence type="ECO:0000313" key="4">
    <source>
        <dbReference type="Proteomes" id="UP001215280"/>
    </source>
</evidence>
<evidence type="ECO:0000256" key="2">
    <source>
        <dbReference type="SAM" id="Phobius"/>
    </source>
</evidence>
<dbReference type="EMBL" id="JARJLG010000232">
    <property type="protein sequence ID" value="KAJ7724986.1"/>
    <property type="molecule type" value="Genomic_DNA"/>
</dbReference>
<keyword evidence="2" id="KW-1133">Transmembrane helix</keyword>
<protein>
    <recommendedName>
        <fullName evidence="5">Transmembrane protein</fullName>
    </recommendedName>
</protein>
<proteinExistence type="predicted"/>
<evidence type="ECO:0008006" key="5">
    <source>
        <dbReference type="Google" id="ProtNLM"/>
    </source>
</evidence>
<accession>A0AAD7HQ77</accession>
<reference evidence="3" key="1">
    <citation type="submission" date="2023-03" db="EMBL/GenBank/DDBJ databases">
        <title>Massive genome expansion in bonnet fungi (Mycena s.s.) driven by repeated elements and novel gene families across ecological guilds.</title>
        <authorList>
            <consortium name="Lawrence Berkeley National Laboratory"/>
            <person name="Harder C.B."/>
            <person name="Miyauchi S."/>
            <person name="Viragh M."/>
            <person name="Kuo A."/>
            <person name="Thoen E."/>
            <person name="Andreopoulos B."/>
            <person name="Lu D."/>
            <person name="Skrede I."/>
            <person name="Drula E."/>
            <person name="Henrissat B."/>
            <person name="Morin E."/>
            <person name="Kohler A."/>
            <person name="Barry K."/>
            <person name="LaButti K."/>
            <person name="Morin E."/>
            <person name="Salamov A."/>
            <person name="Lipzen A."/>
            <person name="Mereny Z."/>
            <person name="Hegedus B."/>
            <person name="Baldrian P."/>
            <person name="Stursova M."/>
            <person name="Weitz H."/>
            <person name="Taylor A."/>
            <person name="Grigoriev I.V."/>
            <person name="Nagy L.G."/>
            <person name="Martin F."/>
            <person name="Kauserud H."/>
        </authorList>
    </citation>
    <scope>NUCLEOTIDE SEQUENCE</scope>
    <source>
        <strain evidence="3">CBHHK188m</strain>
    </source>
</reference>